<protein>
    <submittedName>
        <fullName evidence="2">Uncharacterized protein</fullName>
    </submittedName>
</protein>
<feature type="signal peptide" evidence="1">
    <location>
        <begin position="1"/>
        <end position="25"/>
    </location>
</feature>
<comment type="caution">
    <text evidence="2">The sequence shown here is derived from an EMBL/GenBank/DDBJ whole genome shotgun (WGS) entry which is preliminary data.</text>
</comment>
<organism evidence="2 3">
    <name type="scientific">Hoeflea marina</name>
    <dbReference type="NCBI Taxonomy" id="274592"/>
    <lineage>
        <taxon>Bacteria</taxon>
        <taxon>Pseudomonadati</taxon>
        <taxon>Pseudomonadota</taxon>
        <taxon>Alphaproteobacteria</taxon>
        <taxon>Hyphomicrobiales</taxon>
        <taxon>Rhizobiaceae</taxon>
        <taxon>Hoeflea</taxon>
    </lineage>
</organism>
<name>A0A317PHG1_9HYPH</name>
<feature type="chain" id="PRO_5016288738" evidence="1">
    <location>
        <begin position="26"/>
        <end position="154"/>
    </location>
</feature>
<keyword evidence="3" id="KW-1185">Reference proteome</keyword>
<dbReference type="OrthoDB" id="7870871at2"/>
<dbReference type="AlphaFoldDB" id="A0A317PHG1"/>
<accession>A0A317PHG1</accession>
<reference evidence="2 3" key="1">
    <citation type="submission" date="2018-05" db="EMBL/GenBank/DDBJ databases">
        <title>Genomic Encyclopedia of Type Strains, Phase IV (KMG-IV): sequencing the most valuable type-strain genomes for metagenomic binning, comparative biology and taxonomic classification.</title>
        <authorList>
            <person name="Goeker M."/>
        </authorList>
    </citation>
    <scope>NUCLEOTIDE SEQUENCE [LARGE SCALE GENOMIC DNA]</scope>
    <source>
        <strain evidence="2 3">DSM 16791</strain>
    </source>
</reference>
<dbReference type="EMBL" id="QGTR01000003">
    <property type="protein sequence ID" value="PWV99872.1"/>
    <property type="molecule type" value="Genomic_DNA"/>
</dbReference>
<evidence type="ECO:0000313" key="2">
    <source>
        <dbReference type="EMBL" id="PWV99872.1"/>
    </source>
</evidence>
<evidence type="ECO:0000256" key="1">
    <source>
        <dbReference type="SAM" id="SignalP"/>
    </source>
</evidence>
<gene>
    <name evidence="2" type="ORF">DFR52_10371</name>
</gene>
<evidence type="ECO:0000313" key="3">
    <source>
        <dbReference type="Proteomes" id="UP000246352"/>
    </source>
</evidence>
<proteinExistence type="predicted"/>
<dbReference type="Proteomes" id="UP000246352">
    <property type="component" value="Unassembled WGS sequence"/>
</dbReference>
<sequence length="154" mass="16772">MTSVRLPVSLALLLALLLAAGPTLAQDGLANRFTMQKTENGFVRLDTQTGEMSLCTEAEGGIVCRMAADERRAFEEQFASLSGRVAALEALADIDGRQSPMIAPPDRALPDDAEIERTLGVMEKMMRGFFGMIDELRTDRERRDGGAEPAPDRT</sequence>
<keyword evidence="1" id="KW-0732">Signal</keyword>